<keyword evidence="5" id="KW-0804">Transcription</keyword>
<sequence>MTDFEELYKDYFRDVYLYVKSLSGDDRIAEDITSETFLKALQSIDSFKGNCDIRVWLCQIAKNSYFSYLRKNKKIIVVEQVQESKHTFNIEQTLESKETSMEIHQLIHELNDPYKEVFNLRTFGELSFKQIGLLFQKNENWACVTYHRARKKIKEKWRIKNED</sequence>
<dbReference type="NCBIfam" id="TIGR02937">
    <property type="entry name" value="sigma70-ECF"/>
    <property type="match status" value="1"/>
</dbReference>
<gene>
    <name evidence="8" type="ORF">IAA20_04290</name>
</gene>
<dbReference type="Proteomes" id="UP000824063">
    <property type="component" value="Unassembled WGS sequence"/>
</dbReference>
<evidence type="ECO:0000313" key="8">
    <source>
        <dbReference type="EMBL" id="HIZ53147.1"/>
    </source>
</evidence>
<evidence type="ECO:0000259" key="6">
    <source>
        <dbReference type="Pfam" id="PF04542"/>
    </source>
</evidence>
<evidence type="ECO:0000256" key="1">
    <source>
        <dbReference type="ARBA" id="ARBA00010641"/>
    </source>
</evidence>
<dbReference type="PANTHER" id="PTHR43133">
    <property type="entry name" value="RNA POLYMERASE ECF-TYPE SIGMA FACTO"/>
    <property type="match status" value="1"/>
</dbReference>
<evidence type="ECO:0000313" key="9">
    <source>
        <dbReference type="Proteomes" id="UP000824063"/>
    </source>
</evidence>
<dbReference type="AlphaFoldDB" id="A0A9D2F799"/>
<reference evidence="8" key="2">
    <citation type="submission" date="2021-04" db="EMBL/GenBank/DDBJ databases">
        <authorList>
            <person name="Gilroy R."/>
        </authorList>
    </citation>
    <scope>NUCLEOTIDE SEQUENCE</scope>
    <source>
        <strain evidence="8">CHK172-16539</strain>
    </source>
</reference>
<dbReference type="InterPro" id="IPR013325">
    <property type="entry name" value="RNA_pol_sigma_r2"/>
</dbReference>
<dbReference type="EMBL" id="DXBN01000100">
    <property type="protein sequence ID" value="HIZ53147.1"/>
    <property type="molecule type" value="Genomic_DNA"/>
</dbReference>
<dbReference type="InterPro" id="IPR039425">
    <property type="entry name" value="RNA_pol_sigma-70-like"/>
</dbReference>
<dbReference type="InterPro" id="IPR013324">
    <property type="entry name" value="RNA_pol_sigma_r3/r4-like"/>
</dbReference>
<evidence type="ECO:0000256" key="3">
    <source>
        <dbReference type="ARBA" id="ARBA00023082"/>
    </source>
</evidence>
<dbReference type="GO" id="GO:0016987">
    <property type="term" value="F:sigma factor activity"/>
    <property type="evidence" value="ECO:0007669"/>
    <property type="project" value="UniProtKB-KW"/>
</dbReference>
<proteinExistence type="inferred from homology"/>
<comment type="caution">
    <text evidence="8">The sequence shown here is derived from an EMBL/GenBank/DDBJ whole genome shotgun (WGS) entry which is preliminary data.</text>
</comment>
<dbReference type="GO" id="GO:0006352">
    <property type="term" value="P:DNA-templated transcription initiation"/>
    <property type="evidence" value="ECO:0007669"/>
    <property type="project" value="InterPro"/>
</dbReference>
<organism evidence="8 9">
    <name type="scientific">Candidatus Enterococcus avicola</name>
    <dbReference type="NCBI Taxonomy" id="2838561"/>
    <lineage>
        <taxon>Bacteria</taxon>
        <taxon>Bacillati</taxon>
        <taxon>Bacillota</taxon>
        <taxon>Bacilli</taxon>
        <taxon>Lactobacillales</taxon>
        <taxon>Enterococcaceae</taxon>
        <taxon>Enterococcus</taxon>
    </lineage>
</organism>
<name>A0A9D2F799_9ENTE</name>
<dbReference type="Pfam" id="PF08281">
    <property type="entry name" value="Sigma70_r4_2"/>
    <property type="match status" value="1"/>
</dbReference>
<dbReference type="InterPro" id="IPR007627">
    <property type="entry name" value="RNA_pol_sigma70_r2"/>
</dbReference>
<dbReference type="InterPro" id="IPR036388">
    <property type="entry name" value="WH-like_DNA-bd_sf"/>
</dbReference>
<protein>
    <submittedName>
        <fullName evidence="8">Sigma-70 family RNA polymerase sigma factor</fullName>
    </submittedName>
</protein>
<comment type="similarity">
    <text evidence="1">Belongs to the sigma-70 factor family. ECF subfamily.</text>
</comment>
<dbReference type="SUPFAM" id="SSF88659">
    <property type="entry name" value="Sigma3 and sigma4 domains of RNA polymerase sigma factors"/>
    <property type="match status" value="1"/>
</dbReference>
<keyword evidence="4" id="KW-0238">DNA-binding</keyword>
<evidence type="ECO:0000256" key="4">
    <source>
        <dbReference type="ARBA" id="ARBA00023125"/>
    </source>
</evidence>
<keyword evidence="2" id="KW-0805">Transcription regulation</keyword>
<feature type="domain" description="RNA polymerase sigma-70 region 2" evidence="6">
    <location>
        <begin position="7"/>
        <end position="74"/>
    </location>
</feature>
<dbReference type="Gene3D" id="1.10.1740.10">
    <property type="match status" value="1"/>
</dbReference>
<reference evidence="8" key="1">
    <citation type="journal article" date="2021" name="PeerJ">
        <title>Extensive microbial diversity within the chicken gut microbiome revealed by metagenomics and culture.</title>
        <authorList>
            <person name="Gilroy R."/>
            <person name="Ravi A."/>
            <person name="Getino M."/>
            <person name="Pursley I."/>
            <person name="Horton D.L."/>
            <person name="Alikhan N.F."/>
            <person name="Baker D."/>
            <person name="Gharbi K."/>
            <person name="Hall N."/>
            <person name="Watson M."/>
            <person name="Adriaenssens E.M."/>
            <person name="Foster-Nyarko E."/>
            <person name="Jarju S."/>
            <person name="Secka A."/>
            <person name="Antonio M."/>
            <person name="Oren A."/>
            <person name="Chaudhuri R.R."/>
            <person name="La Ragione R."/>
            <person name="Hildebrand F."/>
            <person name="Pallen M.J."/>
        </authorList>
    </citation>
    <scope>NUCLEOTIDE SEQUENCE</scope>
    <source>
        <strain evidence="8">CHK172-16539</strain>
    </source>
</reference>
<feature type="domain" description="RNA polymerase sigma factor 70 region 4 type 2" evidence="7">
    <location>
        <begin position="101"/>
        <end position="153"/>
    </location>
</feature>
<dbReference type="GO" id="GO:0003677">
    <property type="term" value="F:DNA binding"/>
    <property type="evidence" value="ECO:0007669"/>
    <property type="project" value="UniProtKB-KW"/>
</dbReference>
<dbReference type="SUPFAM" id="SSF88946">
    <property type="entry name" value="Sigma2 domain of RNA polymerase sigma factors"/>
    <property type="match status" value="1"/>
</dbReference>
<dbReference type="Pfam" id="PF04542">
    <property type="entry name" value="Sigma70_r2"/>
    <property type="match status" value="1"/>
</dbReference>
<dbReference type="InterPro" id="IPR013249">
    <property type="entry name" value="RNA_pol_sigma70_r4_t2"/>
</dbReference>
<dbReference type="InterPro" id="IPR014284">
    <property type="entry name" value="RNA_pol_sigma-70_dom"/>
</dbReference>
<accession>A0A9D2F799</accession>
<evidence type="ECO:0000256" key="5">
    <source>
        <dbReference type="ARBA" id="ARBA00023163"/>
    </source>
</evidence>
<evidence type="ECO:0000256" key="2">
    <source>
        <dbReference type="ARBA" id="ARBA00023015"/>
    </source>
</evidence>
<dbReference type="PANTHER" id="PTHR43133:SF52">
    <property type="entry name" value="ECF RNA POLYMERASE SIGMA FACTOR SIGL"/>
    <property type="match status" value="1"/>
</dbReference>
<dbReference type="Gene3D" id="1.10.10.10">
    <property type="entry name" value="Winged helix-like DNA-binding domain superfamily/Winged helix DNA-binding domain"/>
    <property type="match status" value="1"/>
</dbReference>
<evidence type="ECO:0000259" key="7">
    <source>
        <dbReference type="Pfam" id="PF08281"/>
    </source>
</evidence>
<keyword evidence="3" id="KW-0731">Sigma factor</keyword>